<evidence type="ECO:0000256" key="11">
    <source>
        <dbReference type="RuleBase" id="RU004181"/>
    </source>
</evidence>
<keyword evidence="2 9" id="KW-1003">Cell membrane</keyword>
<evidence type="ECO:0000313" key="13">
    <source>
        <dbReference type="Proteomes" id="UP000237351"/>
    </source>
</evidence>
<name>A0A1W6N4Q0_9PROT</name>
<feature type="transmembrane region" description="Helical" evidence="9">
    <location>
        <begin position="7"/>
        <end position="25"/>
    </location>
</feature>
<dbReference type="RefSeq" id="WP_085784210.1">
    <property type="nucleotide sequence ID" value="NZ_CP008743.1"/>
</dbReference>
<dbReference type="Proteomes" id="UP000237351">
    <property type="component" value="Chromosome"/>
</dbReference>
<comment type="pathway">
    <text evidence="9">Protein modification; lipoprotein biosynthesis (signal peptide cleavage).</text>
</comment>
<keyword evidence="5 9" id="KW-0064">Aspartyl protease</keyword>
<dbReference type="PROSITE" id="PS00855">
    <property type="entry name" value="SPASE_II"/>
    <property type="match status" value="1"/>
</dbReference>
<keyword evidence="6 9" id="KW-0378">Hydrolase</keyword>
<dbReference type="GO" id="GO:0004190">
    <property type="term" value="F:aspartic-type endopeptidase activity"/>
    <property type="evidence" value="ECO:0007669"/>
    <property type="project" value="UniProtKB-UniRule"/>
</dbReference>
<dbReference type="PRINTS" id="PR00781">
    <property type="entry name" value="LIPOSIGPTASE"/>
</dbReference>
<comment type="similarity">
    <text evidence="1 9 11">Belongs to the peptidase A8 family.</text>
</comment>
<evidence type="ECO:0000256" key="4">
    <source>
        <dbReference type="ARBA" id="ARBA00022692"/>
    </source>
</evidence>
<evidence type="ECO:0000256" key="7">
    <source>
        <dbReference type="ARBA" id="ARBA00022989"/>
    </source>
</evidence>
<protein>
    <recommendedName>
        <fullName evidence="9">Lipoprotein signal peptidase</fullName>
        <ecNumber evidence="9">3.4.23.36</ecNumber>
    </recommendedName>
    <alternativeName>
        <fullName evidence="9">Prolipoprotein signal peptidase</fullName>
    </alternativeName>
    <alternativeName>
        <fullName evidence="9">Signal peptidase II</fullName>
        <shortName evidence="9">SPase II</shortName>
    </alternativeName>
</protein>
<comment type="function">
    <text evidence="9 10">This protein specifically catalyzes the removal of signal peptides from prolipoproteins.</text>
</comment>
<dbReference type="UniPathway" id="UPA00665"/>
<sequence>MIGRGKFLNFGLFVAVFTCILDQVSKQLVLKFINAAEVIRVLPVFDLVLVWNRGVSFGMLNSLKIDISVFLSGIAFGVSIALFIWLLRVKTWTLSLGLGLIIGGAIGNAVDRIRFGAVTDFFYFHWHQFSFPAFNVADMGISVGVFFVLLDSFLYPKGERS</sequence>
<dbReference type="InterPro" id="IPR001872">
    <property type="entry name" value="Peptidase_A8"/>
</dbReference>
<feature type="transmembrane region" description="Helical" evidence="9">
    <location>
        <begin position="92"/>
        <end position="110"/>
    </location>
</feature>
<comment type="subcellular location">
    <subcellularLocation>
        <location evidence="9">Cell membrane</location>
        <topology evidence="9">Multi-pass membrane protein</topology>
    </subcellularLocation>
</comment>
<evidence type="ECO:0000256" key="10">
    <source>
        <dbReference type="RuleBase" id="RU000594"/>
    </source>
</evidence>
<evidence type="ECO:0000256" key="2">
    <source>
        <dbReference type="ARBA" id="ARBA00022475"/>
    </source>
</evidence>
<evidence type="ECO:0000256" key="8">
    <source>
        <dbReference type="ARBA" id="ARBA00023136"/>
    </source>
</evidence>
<keyword evidence="3 9" id="KW-0645">Protease</keyword>
<reference evidence="12 13" key="1">
    <citation type="submission" date="2014-06" db="EMBL/GenBank/DDBJ databases">
        <title>The genome of the endonuclear symbiont Nucleicultrix amoebiphila.</title>
        <authorList>
            <person name="Schulz F."/>
            <person name="Horn M."/>
        </authorList>
    </citation>
    <scope>NUCLEOTIDE SEQUENCE [LARGE SCALE GENOMIC DNA]</scope>
    <source>
        <strain evidence="12 13">FS5</strain>
    </source>
</reference>
<evidence type="ECO:0000256" key="6">
    <source>
        <dbReference type="ARBA" id="ARBA00022801"/>
    </source>
</evidence>
<dbReference type="EMBL" id="CP008743">
    <property type="protein sequence ID" value="ARN84736.1"/>
    <property type="molecule type" value="Genomic_DNA"/>
</dbReference>
<dbReference type="GO" id="GO:0005886">
    <property type="term" value="C:plasma membrane"/>
    <property type="evidence" value="ECO:0007669"/>
    <property type="project" value="UniProtKB-SubCell"/>
</dbReference>
<dbReference type="PANTHER" id="PTHR33695">
    <property type="entry name" value="LIPOPROTEIN SIGNAL PEPTIDASE"/>
    <property type="match status" value="1"/>
</dbReference>
<gene>
    <name evidence="9" type="primary">lspA</name>
    <name evidence="12" type="ORF">GQ61_04855</name>
</gene>
<feature type="transmembrane region" description="Helical" evidence="9">
    <location>
        <begin position="63"/>
        <end position="86"/>
    </location>
</feature>
<evidence type="ECO:0000256" key="1">
    <source>
        <dbReference type="ARBA" id="ARBA00006139"/>
    </source>
</evidence>
<dbReference type="PANTHER" id="PTHR33695:SF1">
    <property type="entry name" value="LIPOPROTEIN SIGNAL PEPTIDASE"/>
    <property type="match status" value="1"/>
</dbReference>
<evidence type="ECO:0000256" key="9">
    <source>
        <dbReference type="HAMAP-Rule" id="MF_00161"/>
    </source>
</evidence>
<feature type="transmembrane region" description="Helical" evidence="9">
    <location>
        <begin position="131"/>
        <end position="155"/>
    </location>
</feature>
<dbReference type="OrthoDB" id="9810259at2"/>
<dbReference type="EC" id="3.4.23.36" evidence="9"/>
<dbReference type="NCBIfam" id="TIGR00077">
    <property type="entry name" value="lspA"/>
    <property type="match status" value="1"/>
</dbReference>
<keyword evidence="4 9" id="KW-0812">Transmembrane</keyword>
<proteinExistence type="inferred from homology"/>
<evidence type="ECO:0000313" key="12">
    <source>
        <dbReference type="EMBL" id="ARN84736.1"/>
    </source>
</evidence>
<dbReference type="HAMAP" id="MF_00161">
    <property type="entry name" value="LspA"/>
    <property type="match status" value="1"/>
</dbReference>
<evidence type="ECO:0000256" key="3">
    <source>
        <dbReference type="ARBA" id="ARBA00022670"/>
    </source>
</evidence>
<dbReference type="AlphaFoldDB" id="A0A1W6N4Q0"/>
<keyword evidence="8 9" id="KW-0472">Membrane</keyword>
<dbReference type="STRING" id="1414854.GQ61_04855"/>
<accession>A0A1W6N4Q0</accession>
<dbReference type="GO" id="GO:0006508">
    <property type="term" value="P:proteolysis"/>
    <property type="evidence" value="ECO:0007669"/>
    <property type="project" value="UniProtKB-KW"/>
</dbReference>
<dbReference type="Pfam" id="PF01252">
    <property type="entry name" value="Peptidase_A8"/>
    <property type="match status" value="1"/>
</dbReference>
<comment type="catalytic activity">
    <reaction evidence="9 10">
        <text>Release of signal peptides from bacterial membrane prolipoproteins. Hydrolyzes -Xaa-Yaa-Zaa-|-(S,diacylglyceryl)Cys-, in which Xaa is hydrophobic (preferably Leu), and Yaa (Ala or Ser) and Zaa (Gly or Ala) have small, neutral side chains.</text>
        <dbReference type="EC" id="3.4.23.36"/>
    </reaction>
</comment>
<keyword evidence="7 9" id="KW-1133">Transmembrane helix</keyword>
<evidence type="ECO:0000256" key="5">
    <source>
        <dbReference type="ARBA" id="ARBA00022750"/>
    </source>
</evidence>
<organism evidence="12 13">
    <name type="scientific">Candidatus Nucleicultrix amoebiphila FS5</name>
    <dbReference type="NCBI Taxonomy" id="1414854"/>
    <lineage>
        <taxon>Bacteria</taxon>
        <taxon>Pseudomonadati</taxon>
        <taxon>Pseudomonadota</taxon>
        <taxon>Alphaproteobacteria</taxon>
        <taxon>Holosporales</taxon>
        <taxon>Candidatus Nucleicultricaceae</taxon>
        <taxon>Candidatus Nucleicultrix</taxon>
    </lineage>
</organism>
<dbReference type="KEGG" id="naf:GQ61_04855"/>
<feature type="active site" evidence="9">
    <location>
        <position position="120"/>
    </location>
</feature>
<feature type="active site" evidence="9">
    <location>
        <position position="138"/>
    </location>
</feature>
<keyword evidence="13" id="KW-1185">Reference proteome</keyword>